<evidence type="ECO:0000313" key="2">
    <source>
        <dbReference type="Proteomes" id="UP001059844"/>
    </source>
</evidence>
<dbReference type="PROSITE" id="PS51257">
    <property type="entry name" value="PROKAR_LIPOPROTEIN"/>
    <property type="match status" value="1"/>
</dbReference>
<dbReference type="Proteomes" id="UP001059844">
    <property type="component" value="Chromosome"/>
</dbReference>
<organism evidence="1 2">
    <name type="scientific">Flavobacterium cerinum</name>
    <dbReference type="NCBI Taxonomy" id="2502784"/>
    <lineage>
        <taxon>Bacteria</taxon>
        <taxon>Pseudomonadati</taxon>
        <taxon>Bacteroidota</taxon>
        <taxon>Flavobacteriia</taxon>
        <taxon>Flavobacteriales</taxon>
        <taxon>Flavobacteriaceae</taxon>
        <taxon>Flavobacterium</taxon>
    </lineage>
</organism>
<evidence type="ECO:0000313" key="1">
    <source>
        <dbReference type="EMBL" id="UUC45703.1"/>
    </source>
</evidence>
<keyword evidence="2" id="KW-1185">Reference proteome</keyword>
<dbReference type="EMBL" id="CP101751">
    <property type="protein sequence ID" value="UUC45703.1"/>
    <property type="molecule type" value="Genomic_DNA"/>
</dbReference>
<dbReference type="SUPFAM" id="SSF117074">
    <property type="entry name" value="Hypothetical protein PA1324"/>
    <property type="match status" value="1"/>
</dbReference>
<evidence type="ECO:0008006" key="3">
    <source>
        <dbReference type="Google" id="ProtNLM"/>
    </source>
</evidence>
<gene>
    <name evidence="1" type="ORF">NOX80_00485</name>
</gene>
<dbReference type="RefSeq" id="WP_256551390.1">
    <property type="nucleotide sequence ID" value="NZ_CP101751.1"/>
</dbReference>
<name>A0ABY5IS85_9FLAO</name>
<accession>A0ABY5IS85</accession>
<protein>
    <recommendedName>
        <fullName evidence="3">Carboxypeptidase regulatory-like domain-containing protein</fullName>
    </recommendedName>
</protein>
<reference evidence="1" key="1">
    <citation type="submission" date="2022-07" db="EMBL/GenBank/DDBJ databases">
        <title>Isolation, identification, and degradation of a PFOSA degrading strain from sewage treatment plant.</title>
        <authorList>
            <person name="Zhang L."/>
            <person name="Huo Y."/>
        </authorList>
    </citation>
    <scope>NUCLEOTIDE SEQUENCE</scope>
    <source>
        <strain evidence="1">C1</strain>
    </source>
</reference>
<proteinExistence type="predicted"/>
<sequence>MKYSPFLFLIGLVILIVSCNPVKEADRKANKNKITEIYPESPFDSLQAKKAIGYGKATIKGVLSTKQKSSLGIKPLMAERVYGTNRTVSLFPVTPYFEAWYDLRKSKENKKTHVFMSQTAYRYRIDVKTDEYGRFKFEKMKPGKYFLQAMMSTSYGHSGQVHTGTGYTQYGNINYYQDKTYYSDQHERIEKFIEIDKDGIVVEVNLR</sequence>